<dbReference type="EC" id="3.2.1.1" evidence="4 12"/>
<evidence type="ECO:0000256" key="1">
    <source>
        <dbReference type="ARBA" id="ARBA00000548"/>
    </source>
</evidence>
<evidence type="ECO:0000256" key="2">
    <source>
        <dbReference type="ARBA" id="ARBA00001913"/>
    </source>
</evidence>
<proteinExistence type="inferred from homology"/>
<comment type="similarity">
    <text evidence="3 11">Belongs to the glycosyl hydrolase 13 family.</text>
</comment>
<evidence type="ECO:0000259" key="16">
    <source>
        <dbReference type="SMART" id="SM00642"/>
    </source>
</evidence>
<dbReference type="SUPFAM" id="SSF51445">
    <property type="entry name" value="(Trans)glycosidases"/>
    <property type="match status" value="1"/>
</dbReference>
<evidence type="ECO:0000259" key="15">
    <source>
        <dbReference type="SMART" id="SM00632"/>
    </source>
</evidence>
<feature type="compositionally biased region" description="Gly residues" evidence="13">
    <location>
        <begin position="22"/>
        <end position="31"/>
    </location>
</feature>
<dbReference type="CDD" id="cd11317">
    <property type="entry name" value="AmyAc_bac_euk_AmyA"/>
    <property type="match status" value="1"/>
</dbReference>
<protein>
    <recommendedName>
        <fullName evidence="5 12">Alpha-amylase</fullName>
        <ecNumber evidence="4 12">3.2.1.1</ecNumber>
    </recommendedName>
</protein>
<feature type="domain" description="Alpha-amylase C-terminal" evidence="15">
    <location>
        <begin position="450"/>
        <end position="533"/>
    </location>
</feature>
<comment type="cofactor">
    <cofactor evidence="2">
        <name>Ca(2+)</name>
        <dbReference type="ChEBI" id="CHEBI:29108"/>
    </cofactor>
</comment>
<dbReference type="EMBL" id="JARRAF010000016">
    <property type="protein sequence ID" value="MDK2125163.1"/>
    <property type="molecule type" value="Genomic_DNA"/>
</dbReference>
<name>A0ABT7DYM6_9NEIS</name>
<dbReference type="Pfam" id="PF00128">
    <property type="entry name" value="Alpha-amylase"/>
    <property type="match status" value="1"/>
</dbReference>
<evidence type="ECO:0000256" key="12">
    <source>
        <dbReference type="RuleBase" id="RU361134"/>
    </source>
</evidence>
<keyword evidence="14" id="KW-0732">Signal</keyword>
<feature type="region of interest" description="Disordered" evidence="13">
    <location>
        <begin position="20"/>
        <end position="39"/>
    </location>
</feature>
<comment type="catalytic activity">
    <reaction evidence="1 12">
        <text>Endohydrolysis of (1-&gt;4)-alpha-D-glucosidic linkages in polysaccharides containing three or more (1-&gt;4)-alpha-linked D-glucose units.</text>
        <dbReference type="EC" id="3.2.1.1"/>
    </reaction>
</comment>
<dbReference type="PRINTS" id="PR00110">
    <property type="entry name" value="ALPHAAMYLASE"/>
</dbReference>
<gene>
    <name evidence="17" type="ORF">PZA18_13995</name>
</gene>
<dbReference type="PANTHER" id="PTHR43447">
    <property type="entry name" value="ALPHA-AMYLASE"/>
    <property type="match status" value="1"/>
</dbReference>
<evidence type="ECO:0000256" key="8">
    <source>
        <dbReference type="ARBA" id="ARBA00022837"/>
    </source>
</evidence>
<dbReference type="InterPro" id="IPR006046">
    <property type="entry name" value="Alpha_amylase"/>
</dbReference>
<keyword evidence="8" id="KW-0106">Calcium</keyword>
<evidence type="ECO:0000256" key="3">
    <source>
        <dbReference type="ARBA" id="ARBA00008061"/>
    </source>
</evidence>
<dbReference type="PROSITE" id="PS51257">
    <property type="entry name" value="PROKAR_LIPOPROTEIN"/>
    <property type="match status" value="1"/>
</dbReference>
<keyword evidence="6" id="KW-0479">Metal-binding</keyword>
<dbReference type="SUPFAM" id="SSF51011">
    <property type="entry name" value="Glycosyl hydrolase domain"/>
    <property type="match status" value="1"/>
</dbReference>
<keyword evidence="9 12" id="KW-0119">Carbohydrate metabolism</keyword>
<evidence type="ECO:0000256" key="14">
    <source>
        <dbReference type="SAM" id="SignalP"/>
    </source>
</evidence>
<dbReference type="Pfam" id="PF02806">
    <property type="entry name" value="Alpha-amylase_C"/>
    <property type="match status" value="1"/>
</dbReference>
<evidence type="ECO:0000256" key="11">
    <source>
        <dbReference type="RuleBase" id="RU003615"/>
    </source>
</evidence>
<evidence type="ECO:0000256" key="7">
    <source>
        <dbReference type="ARBA" id="ARBA00022801"/>
    </source>
</evidence>
<comment type="caution">
    <text evidence="17">The sequence shown here is derived from an EMBL/GenBank/DDBJ whole genome shotgun (WGS) entry which is preliminary data.</text>
</comment>
<evidence type="ECO:0000256" key="4">
    <source>
        <dbReference type="ARBA" id="ARBA00012595"/>
    </source>
</evidence>
<reference evidence="17" key="1">
    <citation type="submission" date="2023-03" db="EMBL/GenBank/DDBJ databases">
        <title>Chitinimonas shenzhenensis gen. nov., sp. nov., a novel member of family Burkholderiaceae isolated from activated sludge collected in Shen Zhen, China.</title>
        <authorList>
            <person name="Wang X."/>
        </authorList>
    </citation>
    <scope>NUCLEOTIDE SEQUENCE</scope>
    <source>
        <strain evidence="17">DQS-5</strain>
    </source>
</reference>
<accession>A0ABT7DYM6</accession>
<dbReference type="SMART" id="SM00642">
    <property type="entry name" value="Aamy"/>
    <property type="match status" value="1"/>
</dbReference>
<sequence>MRRPLCLLVSSALVLTACSGGSDSGSTGGGTKPEPSRRTVPATYRASNAGAAGDAFVHLFEWRWTDVARECENYLGPRGFKAVQVSPPNEHAVIAAASSGASYPWWQRYQPVSYRLDQSRSGTRAEFVDMVSRCKAAGVGIYVDAVINHMTAGTGTGSHGTPYSKYDYPSLYARSDFHTACSVSDYKSAANVQDCELLGLADLDTGGSNVQQQISNYLVELARLGVAGFRIDAAKHINAAELNDILRKVNSTLSAAGRPLPYYFLEVIDNGGEAVKASDYYGVAYDSSGASDITEFKFRGIGSKFLNTKGEKLADLNPARFNEKSWGLMPSDKAVVFVDNHDTQRSDGLYYADDALYHLATIYMLAQPYGYPSIMSGYSFDRGSKAGTDAGPPASAGGVTRPVYVNDNTPDCPAKVDGAISKGRWVCEHRVTAVARMLAFRKMVAGTSISNWWDNGSNAIAFGRGNKGFVAINRESTPVSRTFETSLPGGVYCDALTIAGNGVCTNAIPVNSDGRLTMTIPAQSAIALHVGARLN</sequence>
<dbReference type="Gene3D" id="3.20.20.80">
    <property type="entry name" value="Glycosidases"/>
    <property type="match status" value="1"/>
</dbReference>
<keyword evidence="7 12" id="KW-0378">Hydrolase</keyword>
<dbReference type="InterPro" id="IPR006047">
    <property type="entry name" value="GH13_cat_dom"/>
</dbReference>
<dbReference type="SMART" id="SM00632">
    <property type="entry name" value="Aamy_C"/>
    <property type="match status" value="1"/>
</dbReference>
<evidence type="ECO:0000256" key="13">
    <source>
        <dbReference type="SAM" id="MobiDB-lite"/>
    </source>
</evidence>
<keyword evidence="10 12" id="KW-0326">Glycosidase</keyword>
<dbReference type="Gene3D" id="2.60.40.1180">
    <property type="entry name" value="Golgi alpha-mannosidase II"/>
    <property type="match status" value="1"/>
</dbReference>
<dbReference type="Proteomes" id="UP001172778">
    <property type="component" value="Unassembled WGS sequence"/>
</dbReference>
<dbReference type="InterPro" id="IPR017853">
    <property type="entry name" value="GH"/>
</dbReference>
<evidence type="ECO:0000256" key="9">
    <source>
        <dbReference type="ARBA" id="ARBA00023277"/>
    </source>
</evidence>
<feature type="signal peptide" evidence="14">
    <location>
        <begin position="1"/>
        <end position="19"/>
    </location>
</feature>
<evidence type="ECO:0000313" key="18">
    <source>
        <dbReference type="Proteomes" id="UP001172778"/>
    </source>
</evidence>
<dbReference type="InterPro" id="IPR006048">
    <property type="entry name" value="A-amylase/branching_C"/>
</dbReference>
<keyword evidence="18" id="KW-1185">Reference proteome</keyword>
<evidence type="ECO:0000256" key="6">
    <source>
        <dbReference type="ARBA" id="ARBA00022723"/>
    </source>
</evidence>
<evidence type="ECO:0000256" key="5">
    <source>
        <dbReference type="ARBA" id="ARBA00017303"/>
    </source>
</evidence>
<dbReference type="RefSeq" id="WP_284101476.1">
    <property type="nucleotide sequence ID" value="NZ_JARRAF010000016.1"/>
</dbReference>
<evidence type="ECO:0000256" key="10">
    <source>
        <dbReference type="ARBA" id="ARBA00023295"/>
    </source>
</evidence>
<dbReference type="InterPro" id="IPR013780">
    <property type="entry name" value="Glyco_hydro_b"/>
</dbReference>
<feature type="chain" id="PRO_5045565246" description="Alpha-amylase" evidence="14">
    <location>
        <begin position="20"/>
        <end position="535"/>
    </location>
</feature>
<feature type="domain" description="Glycosyl hydrolase family 13 catalytic" evidence="16">
    <location>
        <begin position="54"/>
        <end position="441"/>
    </location>
</feature>
<evidence type="ECO:0000313" key="17">
    <source>
        <dbReference type="EMBL" id="MDK2125163.1"/>
    </source>
</evidence>
<dbReference type="InterPro" id="IPR031319">
    <property type="entry name" value="A-amylase_C"/>
</dbReference>
<organism evidence="17 18">
    <name type="scientific">Parachitinimonas caeni</name>
    <dbReference type="NCBI Taxonomy" id="3031301"/>
    <lineage>
        <taxon>Bacteria</taxon>
        <taxon>Pseudomonadati</taxon>
        <taxon>Pseudomonadota</taxon>
        <taxon>Betaproteobacteria</taxon>
        <taxon>Neisseriales</taxon>
        <taxon>Chitinibacteraceae</taxon>
        <taxon>Parachitinimonas</taxon>
    </lineage>
</organism>